<dbReference type="EMBL" id="JAINUF010000006">
    <property type="protein sequence ID" value="KAJ8355405.1"/>
    <property type="molecule type" value="Genomic_DNA"/>
</dbReference>
<feature type="region of interest" description="Disordered" evidence="1">
    <location>
        <begin position="135"/>
        <end position="194"/>
    </location>
</feature>
<feature type="compositionally biased region" description="Basic residues" evidence="1">
    <location>
        <begin position="272"/>
        <end position="281"/>
    </location>
</feature>
<accession>A0A9Q1IWK1</accession>
<protein>
    <submittedName>
        <fullName evidence="2">Uncharacterized protein</fullName>
    </submittedName>
</protein>
<feature type="region of interest" description="Disordered" evidence="1">
    <location>
        <begin position="272"/>
        <end position="293"/>
    </location>
</feature>
<evidence type="ECO:0000313" key="2">
    <source>
        <dbReference type="EMBL" id="KAJ8355405.1"/>
    </source>
</evidence>
<feature type="compositionally biased region" description="Basic and acidic residues" evidence="1">
    <location>
        <begin position="141"/>
        <end position="153"/>
    </location>
</feature>
<evidence type="ECO:0000256" key="1">
    <source>
        <dbReference type="SAM" id="MobiDB-lite"/>
    </source>
</evidence>
<comment type="caution">
    <text evidence="2">The sequence shown here is derived from an EMBL/GenBank/DDBJ whole genome shotgun (WGS) entry which is preliminary data.</text>
</comment>
<dbReference type="AlphaFoldDB" id="A0A9Q1IWK1"/>
<name>A0A9Q1IWK1_SYNKA</name>
<reference evidence="2" key="1">
    <citation type="journal article" date="2023" name="Science">
        <title>Genome structures resolve the early diversification of teleost fishes.</title>
        <authorList>
            <person name="Parey E."/>
            <person name="Louis A."/>
            <person name="Montfort J."/>
            <person name="Bouchez O."/>
            <person name="Roques C."/>
            <person name="Iampietro C."/>
            <person name="Lluch J."/>
            <person name="Castinel A."/>
            <person name="Donnadieu C."/>
            <person name="Desvignes T."/>
            <person name="Floi Bucao C."/>
            <person name="Jouanno E."/>
            <person name="Wen M."/>
            <person name="Mejri S."/>
            <person name="Dirks R."/>
            <person name="Jansen H."/>
            <person name="Henkel C."/>
            <person name="Chen W.J."/>
            <person name="Zahm M."/>
            <person name="Cabau C."/>
            <person name="Klopp C."/>
            <person name="Thompson A.W."/>
            <person name="Robinson-Rechavi M."/>
            <person name="Braasch I."/>
            <person name="Lecointre G."/>
            <person name="Bobe J."/>
            <person name="Postlethwait J.H."/>
            <person name="Berthelot C."/>
            <person name="Roest Crollius H."/>
            <person name="Guiguen Y."/>
        </authorList>
    </citation>
    <scope>NUCLEOTIDE SEQUENCE</scope>
    <source>
        <strain evidence="2">WJC10195</strain>
    </source>
</reference>
<organism evidence="2 3">
    <name type="scientific">Synaphobranchus kaupii</name>
    <name type="common">Kaup's arrowtooth eel</name>
    <dbReference type="NCBI Taxonomy" id="118154"/>
    <lineage>
        <taxon>Eukaryota</taxon>
        <taxon>Metazoa</taxon>
        <taxon>Chordata</taxon>
        <taxon>Craniata</taxon>
        <taxon>Vertebrata</taxon>
        <taxon>Euteleostomi</taxon>
        <taxon>Actinopterygii</taxon>
        <taxon>Neopterygii</taxon>
        <taxon>Teleostei</taxon>
        <taxon>Anguilliformes</taxon>
        <taxon>Synaphobranchidae</taxon>
        <taxon>Synaphobranchus</taxon>
    </lineage>
</organism>
<keyword evidence="3" id="KW-1185">Reference proteome</keyword>
<evidence type="ECO:0000313" key="3">
    <source>
        <dbReference type="Proteomes" id="UP001152622"/>
    </source>
</evidence>
<proteinExistence type="predicted"/>
<sequence length="436" mass="49289">MTEPGSPNRHAAQQTQHSPSPQDRIQEHSKHVAAYHAELLQPIDDRRNWNHDNKQMALPVKPRTGHAPHICVVCTRTAKYQRALMATTERRTCGDGRIGSPNFKRDPRGATNCIVGKRRSLRRLRPNDIFLWGTTATPPLEPEKKRPAERRGACDGSPRNLPSIRHSSEAVPSRFRTQTEVPTRPRCDSSSPHGRRGFAPLRALVCTRSSRWLAPLRKTLTFLKRGVSRWRSLNVTENTAKSLLTAQGQDDARPVRPRTRRDARITHTRRAHFRKTHHRGHLCPLQTKPQLHPRASMPTRRHLWGAATAILCRWRPAARRLTDAADRREKKGFPTRRRRNERLCEPPSDWVPGSYLITPCFEVWSCMASPAASPTDAVIAQETLRKRCGNAAAPSISLLAPPLFERVVGCVHYSEIGASQRGSSMPLARRLHSRTG</sequence>
<dbReference type="Proteomes" id="UP001152622">
    <property type="component" value="Chromosome 6"/>
</dbReference>
<feature type="compositionally biased region" description="Polar residues" evidence="1">
    <location>
        <begin position="11"/>
        <end position="23"/>
    </location>
</feature>
<gene>
    <name evidence="2" type="ORF">SKAU_G00181990</name>
</gene>
<feature type="region of interest" description="Disordered" evidence="1">
    <location>
        <begin position="1"/>
        <end position="28"/>
    </location>
</feature>